<sequence>MTRGLLAGATAFLAAATPLLAIDNNNSNQDVDSLVMSQILMDPYAYDFPPVDTNGADLFPMPPCKGHQLLEASIDDLQQLLSAGKLTTVDLLQCYLERIYQTDSYLNAIIQHNPDAFKIARSLDQERASGRVRGPLHGIPFVVKDNIATKDRMETTAGSWALLGSVVPRDSSVVNRLRKAGALLLGKAALSEWASMRSNDYSEGYSARGGQCRSAYNLTVNPGGSSTGPGVAVGANLVPFAVGTETDGSVINPAQRNAIVGIKPTVGLTSRDGVIPESLNQDTVGCFGKTVRDAVYVLDAIYGVDPRDNATFAQIGKTPTGGYTQFLANKTALRGARFGLPWESFWALGDSDQIAQLVELVKLLENAGATIINGTELPHYKTIVSPDGWNWDYGSTRGFPNESEYTYIKVDFYNNIKAYLAELDNTDIRSLEDIVQYNKDNSGSEGGYPSIHPAFASGQDGLEASLASKGIMNETYYQALEFCHRTTREEGIDAALRLGNNAALDGLLVPPDVAQSIQIAAQAGYPAITVPAGTSKESGMPYGLAILNTAFSESELVKWASAIEDLQQSTGTEWQRSLPEWRGYLVRNLPVPL</sequence>
<reference evidence="4" key="1">
    <citation type="journal article" date="2017" name="Genome Biol.">
        <title>Comparative genomics reveals high biological diversity and specific adaptations in the industrially and medically important fungal genus Aspergillus.</title>
        <authorList>
            <person name="de Vries R.P."/>
            <person name="Riley R."/>
            <person name="Wiebenga A."/>
            <person name="Aguilar-Osorio G."/>
            <person name="Amillis S."/>
            <person name="Uchima C.A."/>
            <person name="Anderluh G."/>
            <person name="Asadollahi M."/>
            <person name="Askin M."/>
            <person name="Barry K."/>
            <person name="Battaglia E."/>
            <person name="Bayram O."/>
            <person name="Benocci T."/>
            <person name="Braus-Stromeyer S.A."/>
            <person name="Caldana C."/>
            <person name="Canovas D."/>
            <person name="Cerqueira G.C."/>
            <person name="Chen F."/>
            <person name="Chen W."/>
            <person name="Choi C."/>
            <person name="Clum A."/>
            <person name="Dos Santos R.A."/>
            <person name="Damasio A.R."/>
            <person name="Diallinas G."/>
            <person name="Emri T."/>
            <person name="Fekete E."/>
            <person name="Flipphi M."/>
            <person name="Freyberg S."/>
            <person name="Gallo A."/>
            <person name="Gournas C."/>
            <person name="Habgood R."/>
            <person name="Hainaut M."/>
            <person name="Harispe M.L."/>
            <person name="Henrissat B."/>
            <person name="Hilden K.S."/>
            <person name="Hope R."/>
            <person name="Hossain A."/>
            <person name="Karabika E."/>
            <person name="Karaffa L."/>
            <person name="Karanyi Z."/>
            <person name="Krasevec N."/>
            <person name="Kuo A."/>
            <person name="Kusch H."/>
            <person name="LaButti K."/>
            <person name="Lagendijk E.L."/>
            <person name="Lapidus A."/>
            <person name="Levasseur A."/>
            <person name="Lindquist E."/>
            <person name="Lipzen A."/>
            <person name="Logrieco A.F."/>
            <person name="MacCabe A."/>
            <person name="Maekelae M.R."/>
            <person name="Malavazi I."/>
            <person name="Melin P."/>
            <person name="Meyer V."/>
            <person name="Mielnichuk N."/>
            <person name="Miskei M."/>
            <person name="Molnar A.P."/>
            <person name="Mule G."/>
            <person name="Ngan C.Y."/>
            <person name="Orejas M."/>
            <person name="Orosz E."/>
            <person name="Ouedraogo J.P."/>
            <person name="Overkamp K.M."/>
            <person name="Park H.-S."/>
            <person name="Perrone G."/>
            <person name="Piumi F."/>
            <person name="Punt P.J."/>
            <person name="Ram A.F."/>
            <person name="Ramon A."/>
            <person name="Rauscher S."/>
            <person name="Record E."/>
            <person name="Riano-Pachon D.M."/>
            <person name="Robert V."/>
            <person name="Roehrig J."/>
            <person name="Ruller R."/>
            <person name="Salamov A."/>
            <person name="Salih N.S."/>
            <person name="Samson R.A."/>
            <person name="Sandor E."/>
            <person name="Sanguinetti M."/>
            <person name="Schuetze T."/>
            <person name="Sepcic K."/>
            <person name="Shelest E."/>
            <person name="Sherlock G."/>
            <person name="Sophianopoulou V."/>
            <person name="Squina F.M."/>
            <person name="Sun H."/>
            <person name="Susca A."/>
            <person name="Todd R.B."/>
            <person name="Tsang A."/>
            <person name="Unkles S.E."/>
            <person name="van de Wiele N."/>
            <person name="van Rossen-Uffink D."/>
            <person name="Oliveira J.V."/>
            <person name="Vesth T.C."/>
            <person name="Visser J."/>
            <person name="Yu J.-H."/>
            <person name="Zhou M."/>
            <person name="Andersen M.R."/>
            <person name="Archer D.B."/>
            <person name="Baker S.E."/>
            <person name="Benoit I."/>
            <person name="Brakhage A.A."/>
            <person name="Braus G.H."/>
            <person name="Fischer R."/>
            <person name="Frisvad J.C."/>
            <person name="Goldman G.H."/>
            <person name="Houbraken J."/>
            <person name="Oakley B."/>
            <person name="Pocsi I."/>
            <person name="Scazzocchio C."/>
            <person name="Seiboth B."/>
            <person name="vanKuyk P.A."/>
            <person name="Wortman J."/>
            <person name="Dyer P.S."/>
            <person name="Grigoriev I.V."/>
        </authorList>
    </citation>
    <scope>NUCLEOTIDE SEQUENCE [LARGE SCALE GENOMIC DNA]</scope>
    <source>
        <strain evidence="4">CBS 583.65</strain>
    </source>
</reference>
<evidence type="ECO:0000256" key="1">
    <source>
        <dbReference type="SAM" id="SignalP"/>
    </source>
</evidence>
<dbReference type="InterPro" id="IPR036928">
    <property type="entry name" value="AS_sf"/>
</dbReference>
<dbReference type="PANTHER" id="PTHR42678:SF37">
    <property type="entry name" value="AMIDASE C869.01-RELATED"/>
    <property type="match status" value="1"/>
</dbReference>
<feature type="domain" description="Amidase" evidence="2">
    <location>
        <begin position="90"/>
        <end position="385"/>
    </location>
</feature>
<keyword evidence="1" id="KW-0732">Signal</keyword>
<feature type="chain" id="PRO_5012860637" description="Amidase domain-containing protein" evidence="1">
    <location>
        <begin position="22"/>
        <end position="593"/>
    </location>
</feature>
<dbReference type="Proteomes" id="UP000184073">
    <property type="component" value="Unassembled WGS sequence"/>
</dbReference>
<dbReference type="InterPro" id="IPR023631">
    <property type="entry name" value="Amidase_dom"/>
</dbReference>
<organism evidence="3 4">
    <name type="scientific">Aspergillus versicolor CBS 583.65</name>
    <dbReference type="NCBI Taxonomy" id="1036611"/>
    <lineage>
        <taxon>Eukaryota</taxon>
        <taxon>Fungi</taxon>
        <taxon>Dikarya</taxon>
        <taxon>Ascomycota</taxon>
        <taxon>Pezizomycotina</taxon>
        <taxon>Eurotiomycetes</taxon>
        <taxon>Eurotiomycetidae</taxon>
        <taxon>Eurotiales</taxon>
        <taxon>Aspergillaceae</taxon>
        <taxon>Aspergillus</taxon>
        <taxon>Aspergillus subgen. Nidulantes</taxon>
    </lineage>
</organism>
<dbReference type="PANTHER" id="PTHR42678">
    <property type="entry name" value="AMIDASE"/>
    <property type="match status" value="1"/>
</dbReference>
<dbReference type="AlphaFoldDB" id="A0A1L9PX40"/>
<feature type="signal peptide" evidence="1">
    <location>
        <begin position="1"/>
        <end position="21"/>
    </location>
</feature>
<protein>
    <recommendedName>
        <fullName evidence="2">Amidase domain-containing protein</fullName>
    </recommendedName>
</protein>
<keyword evidence="4" id="KW-1185">Reference proteome</keyword>
<proteinExistence type="predicted"/>
<dbReference type="GeneID" id="63728826"/>
<dbReference type="Pfam" id="PF01425">
    <property type="entry name" value="Amidase"/>
    <property type="match status" value="1"/>
</dbReference>
<dbReference type="SUPFAM" id="SSF75304">
    <property type="entry name" value="Amidase signature (AS) enzymes"/>
    <property type="match status" value="1"/>
</dbReference>
<accession>A0A1L9PX40</accession>
<dbReference type="Gene3D" id="3.90.1300.10">
    <property type="entry name" value="Amidase signature (AS) domain"/>
    <property type="match status" value="1"/>
</dbReference>
<dbReference type="OrthoDB" id="566138at2759"/>
<name>A0A1L9PX40_ASPVE</name>
<evidence type="ECO:0000259" key="2">
    <source>
        <dbReference type="Pfam" id="PF01425"/>
    </source>
</evidence>
<dbReference type="STRING" id="1036611.A0A1L9PX40"/>
<gene>
    <name evidence="3" type="ORF">ASPVEDRAFT_45525</name>
</gene>
<dbReference type="EMBL" id="KV878134">
    <property type="protein sequence ID" value="OJJ06111.1"/>
    <property type="molecule type" value="Genomic_DNA"/>
</dbReference>
<evidence type="ECO:0000313" key="3">
    <source>
        <dbReference type="EMBL" id="OJJ06111.1"/>
    </source>
</evidence>
<dbReference type="RefSeq" id="XP_040671873.1">
    <property type="nucleotide sequence ID" value="XM_040813315.1"/>
</dbReference>
<evidence type="ECO:0000313" key="4">
    <source>
        <dbReference type="Proteomes" id="UP000184073"/>
    </source>
</evidence>
<dbReference type="VEuPathDB" id="FungiDB:ASPVEDRAFT_45525"/>